<dbReference type="KEGG" id="mfk:E2N92_02035"/>
<dbReference type="EMBL" id="CP037968">
    <property type="protein sequence ID" value="QYZ78295.1"/>
    <property type="molecule type" value="Genomic_DNA"/>
</dbReference>
<reference evidence="1" key="2">
    <citation type="submission" date="2019-03" db="EMBL/GenBank/DDBJ databases">
        <authorList>
            <person name="Chen S.-C."/>
            <person name="Wu S.-Y."/>
            <person name="Lai M.-C."/>
        </authorList>
    </citation>
    <scope>NUCLEOTIDE SEQUENCE</scope>
    <source>
        <strain evidence="1">ML15</strain>
    </source>
</reference>
<dbReference type="Proteomes" id="UP000826709">
    <property type="component" value="Chromosome"/>
</dbReference>
<name>A0A8G1A0I0_9EURY</name>
<sequence>MKGMEIEYEEVVCNHCEGAGCMYCEKTGKVLVRKPARLCERCDGIGCIYCGYTGWAGVKGKYD</sequence>
<reference evidence="1" key="1">
    <citation type="journal article" date="2005" name="Int. J. Syst. Evol. Microbiol.">
        <title>Methanofollis formosanus sp. nov., isolated from a fish pond.</title>
        <authorList>
            <person name="Wu S.Y."/>
            <person name="Chen S.C."/>
            <person name="Lai M.C."/>
        </authorList>
    </citation>
    <scope>NUCLEOTIDE SEQUENCE</scope>
    <source>
        <strain evidence="1">ML15</strain>
    </source>
</reference>
<evidence type="ECO:0000313" key="1">
    <source>
        <dbReference type="EMBL" id="QYZ78295.1"/>
    </source>
</evidence>
<dbReference type="AlphaFoldDB" id="A0A8G1A0I0"/>
<accession>A0A8G1A0I0</accession>
<protein>
    <submittedName>
        <fullName evidence="1">Uncharacterized protein</fullName>
    </submittedName>
</protein>
<organism evidence="1 2">
    <name type="scientific">Methanofollis formosanus</name>
    <dbReference type="NCBI Taxonomy" id="299308"/>
    <lineage>
        <taxon>Archaea</taxon>
        <taxon>Methanobacteriati</taxon>
        <taxon>Methanobacteriota</taxon>
        <taxon>Stenosarchaea group</taxon>
        <taxon>Methanomicrobia</taxon>
        <taxon>Methanomicrobiales</taxon>
        <taxon>Methanomicrobiaceae</taxon>
        <taxon>Methanofollis</taxon>
    </lineage>
</organism>
<proteinExistence type="predicted"/>
<keyword evidence="2" id="KW-1185">Reference proteome</keyword>
<dbReference type="OrthoDB" id="104452at2157"/>
<evidence type="ECO:0000313" key="2">
    <source>
        <dbReference type="Proteomes" id="UP000826709"/>
    </source>
</evidence>
<gene>
    <name evidence="1" type="ORF">E2N92_02035</name>
</gene>